<sequence length="52" mass="6006">KFIVKDQQPLSVLTDEGFTELMAEAFLSYKLPSEKMVKSMLLESYSYVKQTI</sequence>
<accession>A0ACA9S5T8</accession>
<comment type="caution">
    <text evidence="1">The sequence shown here is derived from an EMBL/GenBank/DDBJ whole genome shotgun (WGS) entry which is preliminary data.</text>
</comment>
<feature type="non-terminal residue" evidence="1">
    <location>
        <position position="1"/>
    </location>
</feature>
<evidence type="ECO:0000313" key="1">
    <source>
        <dbReference type="EMBL" id="CAG8827821.1"/>
    </source>
</evidence>
<organism evidence="1 2">
    <name type="scientific">Racocetra persica</name>
    <dbReference type="NCBI Taxonomy" id="160502"/>
    <lineage>
        <taxon>Eukaryota</taxon>
        <taxon>Fungi</taxon>
        <taxon>Fungi incertae sedis</taxon>
        <taxon>Mucoromycota</taxon>
        <taxon>Glomeromycotina</taxon>
        <taxon>Glomeromycetes</taxon>
        <taxon>Diversisporales</taxon>
        <taxon>Gigasporaceae</taxon>
        <taxon>Racocetra</taxon>
    </lineage>
</organism>
<keyword evidence="2" id="KW-1185">Reference proteome</keyword>
<name>A0ACA9S5T8_9GLOM</name>
<protein>
    <submittedName>
        <fullName evidence="1">25361_t:CDS:1</fullName>
    </submittedName>
</protein>
<dbReference type="EMBL" id="CAJVQC010094478">
    <property type="protein sequence ID" value="CAG8827821.1"/>
    <property type="molecule type" value="Genomic_DNA"/>
</dbReference>
<dbReference type="Proteomes" id="UP000789920">
    <property type="component" value="Unassembled WGS sequence"/>
</dbReference>
<gene>
    <name evidence="1" type="ORF">RPERSI_LOCUS27070</name>
</gene>
<evidence type="ECO:0000313" key="2">
    <source>
        <dbReference type="Proteomes" id="UP000789920"/>
    </source>
</evidence>
<reference evidence="1" key="1">
    <citation type="submission" date="2021-06" db="EMBL/GenBank/DDBJ databases">
        <authorList>
            <person name="Kallberg Y."/>
            <person name="Tangrot J."/>
            <person name="Rosling A."/>
        </authorList>
    </citation>
    <scope>NUCLEOTIDE SEQUENCE</scope>
    <source>
        <strain evidence="1">MA461A</strain>
    </source>
</reference>
<feature type="non-terminal residue" evidence="1">
    <location>
        <position position="52"/>
    </location>
</feature>
<proteinExistence type="predicted"/>